<proteinExistence type="predicted"/>
<dbReference type="Proteomes" id="UP000593571">
    <property type="component" value="Unassembled WGS sequence"/>
</dbReference>
<name>A0A7J8KAP3_ROUAE</name>
<organism evidence="1 2">
    <name type="scientific">Rousettus aegyptiacus</name>
    <name type="common">Egyptian fruit bat</name>
    <name type="synonym">Pteropus aegyptiacus</name>
    <dbReference type="NCBI Taxonomy" id="9407"/>
    <lineage>
        <taxon>Eukaryota</taxon>
        <taxon>Metazoa</taxon>
        <taxon>Chordata</taxon>
        <taxon>Craniata</taxon>
        <taxon>Vertebrata</taxon>
        <taxon>Euteleostomi</taxon>
        <taxon>Mammalia</taxon>
        <taxon>Eutheria</taxon>
        <taxon>Laurasiatheria</taxon>
        <taxon>Chiroptera</taxon>
        <taxon>Yinpterochiroptera</taxon>
        <taxon>Pteropodoidea</taxon>
        <taxon>Pteropodidae</taxon>
        <taxon>Rousettinae</taxon>
        <taxon>Rousettus</taxon>
    </lineage>
</organism>
<comment type="caution">
    <text evidence="1">The sequence shown here is derived from an EMBL/GenBank/DDBJ whole genome shotgun (WGS) entry which is preliminary data.</text>
</comment>
<accession>A0A7J8KAP3</accession>
<evidence type="ECO:0000313" key="2">
    <source>
        <dbReference type="Proteomes" id="UP000593571"/>
    </source>
</evidence>
<keyword evidence="2" id="KW-1185">Reference proteome</keyword>
<reference evidence="1 2" key="1">
    <citation type="journal article" date="2020" name="Nature">
        <title>Six reference-quality genomes reveal evolution of bat adaptations.</title>
        <authorList>
            <person name="Jebb D."/>
            <person name="Huang Z."/>
            <person name="Pippel M."/>
            <person name="Hughes G.M."/>
            <person name="Lavrichenko K."/>
            <person name="Devanna P."/>
            <person name="Winkler S."/>
            <person name="Jermiin L.S."/>
            <person name="Skirmuntt E.C."/>
            <person name="Katzourakis A."/>
            <person name="Burkitt-Gray L."/>
            <person name="Ray D.A."/>
            <person name="Sullivan K.A.M."/>
            <person name="Roscito J.G."/>
            <person name="Kirilenko B.M."/>
            <person name="Davalos L.M."/>
            <person name="Corthals A.P."/>
            <person name="Power M.L."/>
            <person name="Jones G."/>
            <person name="Ransome R.D."/>
            <person name="Dechmann D.K.N."/>
            <person name="Locatelli A.G."/>
            <person name="Puechmaille S.J."/>
            <person name="Fedrigo O."/>
            <person name="Jarvis E.D."/>
            <person name="Hiller M."/>
            <person name="Vernes S.C."/>
            <person name="Myers E.W."/>
            <person name="Teeling E.C."/>
        </authorList>
    </citation>
    <scope>NUCLEOTIDE SEQUENCE [LARGE SCALE GENOMIC DNA]</scope>
    <source>
        <strain evidence="1">MRouAeg1</strain>
        <tissue evidence="1">Muscle</tissue>
    </source>
</reference>
<dbReference type="AlphaFoldDB" id="A0A7J8KAP3"/>
<protein>
    <submittedName>
        <fullName evidence="1">Uncharacterized protein</fullName>
    </submittedName>
</protein>
<dbReference type="EMBL" id="JACASE010000001">
    <property type="protein sequence ID" value="KAF6505851.1"/>
    <property type="molecule type" value="Genomic_DNA"/>
</dbReference>
<gene>
    <name evidence="1" type="ORF">HJG63_007744</name>
</gene>
<sequence>MRSKSSWVGERGRWDSPPIRKKSQFSFRRRGKIRTVKMSLPISRLSRAHGIAVCLEMGGTRRCGKTNCFDSVYDSNFTACIFFPSLIKNKINLLWEILSSFYILNHLLSPSPSSSLCPKSIS</sequence>
<evidence type="ECO:0000313" key="1">
    <source>
        <dbReference type="EMBL" id="KAF6505851.1"/>
    </source>
</evidence>